<evidence type="ECO:0000313" key="1">
    <source>
        <dbReference type="EMBL" id="SVD20601.1"/>
    </source>
</evidence>
<feature type="non-terminal residue" evidence="1">
    <location>
        <position position="1"/>
    </location>
</feature>
<sequence>DRSNAARSASCTVKWLHSMKMPPTPIRP</sequence>
<name>A0A382TGP8_9ZZZZ</name>
<gene>
    <name evidence="1" type="ORF">METZ01_LOCUS373455</name>
</gene>
<protein>
    <submittedName>
        <fullName evidence="1">Uncharacterized protein</fullName>
    </submittedName>
</protein>
<accession>A0A382TGP8</accession>
<reference evidence="1" key="1">
    <citation type="submission" date="2018-05" db="EMBL/GenBank/DDBJ databases">
        <authorList>
            <person name="Lanie J.A."/>
            <person name="Ng W.-L."/>
            <person name="Kazmierczak K.M."/>
            <person name="Andrzejewski T.M."/>
            <person name="Davidsen T.M."/>
            <person name="Wayne K.J."/>
            <person name="Tettelin H."/>
            <person name="Glass J.I."/>
            <person name="Rusch D."/>
            <person name="Podicherti R."/>
            <person name="Tsui H.-C.T."/>
            <person name="Winkler M.E."/>
        </authorList>
    </citation>
    <scope>NUCLEOTIDE SEQUENCE</scope>
</reference>
<dbReference type="EMBL" id="UINC01136069">
    <property type="protein sequence ID" value="SVD20601.1"/>
    <property type="molecule type" value="Genomic_DNA"/>
</dbReference>
<feature type="non-terminal residue" evidence="1">
    <location>
        <position position="28"/>
    </location>
</feature>
<organism evidence="1">
    <name type="scientific">marine metagenome</name>
    <dbReference type="NCBI Taxonomy" id="408172"/>
    <lineage>
        <taxon>unclassified sequences</taxon>
        <taxon>metagenomes</taxon>
        <taxon>ecological metagenomes</taxon>
    </lineage>
</organism>
<dbReference type="AlphaFoldDB" id="A0A382TGP8"/>
<proteinExistence type="predicted"/>